<dbReference type="STRING" id="857566.A0A1E3PCQ5"/>
<comment type="similarity">
    <text evidence="2">Belongs to the SNF2/RAD54 helicase family.</text>
</comment>
<feature type="domain" description="Helicase ATP-binding" evidence="17">
    <location>
        <begin position="426"/>
        <end position="618"/>
    </location>
</feature>
<dbReference type="GO" id="GO:0004386">
    <property type="term" value="F:helicase activity"/>
    <property type="evidence" value="ECO:0007669"/>
    <property type="project" value="UniProtKB-KW"/>
</dbReference>
<evidence type="ECO:0000259" key="18">
    <source>
        <dbReference type="PROSITE" id="PS51194"/>
    </source>
</evidence>
<gene>
    <name evidence="19" type="ORF">NADFUDRAFT_39087</name>
</gene>
<dbReference type="SUPFAM" id="SSF52540">
    <property type="entry name" value="P-loop containing nucleoside triphosphate hydrolases"/>
    <property type="match status" value="2"/>
</dbReference>
<keyword evidence="10" id="KW-0862">Zinc</keyword>
<name>A0A1E3PCQ5_9ASCO</name>
<dbReference type="SMART" id="SM00490">
    <property type="entry name" value="HELICc"/>
    <property type="match status" value="1"/>
</dbReference>
<dbReference type="Proteomes" id="UP000095009">
    <property type="component" value="Unassembled WGS sequence"/>
</dbReference>
<evidence type="ECO:0000256" key="1">
    <source>
        <dbReference type="ARBA" id="ARBA00004123"/>
    </source>
</evidence>
<keyword evidence="13" id="KW-0539">Nucleus</keyword>
<dbReference type="PROSITE" id="PS51194">
    <property type="entry name" value="HELICASE_CTER"/>
    <property type="match status" value="1"/>
</dbReference>
<dbReference type="InterPro" id="IPR014001">
    <property type="entry name" value="Helicase_ATP-bd"/>
</dbReference>
<dbReference type="Gene3D" id="3.40.50.10810">
    <property type="entry name" value="Tandem AAA-ATPase domain"/>
    <property type="match status" value="1"/>
</dbReference>
<evidence type="ECO:0000256" key="6">
    <source>
        <dbReference type="ARBA" id="ARBA00022763"/>
    </source>
</evidence>
<feature type="compositionally biased region" description="Low complexity" evidence="15">
    <location>
        <begin position="38"/>
        <end position="60"/>
    </location>
</feature>
<dbReference type="AlphaFoldDB" id="A0A1E3PCQ5"/>
<keyword evidence="6" id="KW-0227">DNA damage</keyword>
<dbReference type="InterPro" id="IPR001650">
    <property type="entry name" value="Helicase_C-like"/>
</dbReference>
<evidence type="ECO:0000256" key="14">
    <source>
        <dbReference type="PROSITE-ProRule" id="PRU00175"/>
    </source>
</evidence>
<dbReference type="CDD" id="cd18008">
    <property type="entry name" value="DEXDc_SHPRH-like"/>
    <property type="match status" value="1"/>
</dbReference>
<keyword evidence="4" id="KW-0479">Metal-binding</keyword>
<dbReference type="GO" id="GO:0005524">
    <property type="term" value="F:ATP binding"/>
    <property type="evidence" value="ECO:0007669"/>
    <property type="project" value="UniProtKB-KW"/>
</dbReference>
<keyword evidence="20" id="KW-1185">Reference proteome</keyword>
<dbReference type="SMART" id="SM00910">
    <property type="entry name" value="HIRAN"/>
    <property type="match status" value="1"/>
</dbReference>
<dbReference type="Pfam" id="PF00271">
    <property type="entry name" value="Helicase_C"/>
    <property type="match status" value="1"/>
</dbReference>
<protein>
    <recommendedName>
        <fullName evidence="3">DNA repair protein RAD5</fullName>
    </recommendedName>
</protein>
<feature type="domain" description="Helicase C-terminal" evidence="18">
    <location>
        <begin position="896"/>
        <end position="1055"/>
    </location>
</feature>
<evidence type="ECO:0000256" key="12">
    <source>
        <dbReference type="ARBA" id="ARBA00023204"/>
    </source>
</evidence>
<evidence type="ECO:0000256" key="10">
    <source>
        <dbReference type="ARBA" id="ARBA00022833"/>
    </source>
</evidence>
<dbReference type="InterPro" id="IPR014905">
    <property type="entry name" value="HIRAN"/>
</dbReference>
<dbReference type="PANTHER" id="PTHR45626:SF22">
    <property type="entry name" value="DNA REPAIR PROTEIN RAD5"/>
    <property type="match status" value="1"/>
</dbReference>
<dbReference type="CDD" id="cd18793">
    <property type="entry name" value="SF2_C_SNF"/>
    <property type="match status" value="1"/>
</dbReference>
<dbReference type="GO" id="GO:0003676">
    <property type="term" value="F:nucleic acid binding"/>
    <property type="evidence" value="ECO:0007669"/>
    <property type="project" value="InterPro"/>
</dbReference>
<dbReference type="SMART" id="SM00487">
    <property type="entry name" value="DEXDc"/>
    <property type="match status" value="1"/>
</dbReference>
<evidence type="ECO:0000256" key="5">
    <source>
        <dbReference type="ARBA" id="ARBA00022741"/>
    </source>
</evidence>
<evidence type="ECO:0000256" key="9">
    <source>
        <dbReference type="ARBA" id="ARBA00022806"/>
    </source>
</evidence>
<dbReference type="InterPro" id="IPR038718">
    <property type="entry name" value="SNF2-like_sf"/>
</dbReference>
<proteinExistence type="inferred from homology"/>
<organism evidence="19 20">
    <name type="scientific">Nadsonia fulvescens var. elongata DSM 6958</name>
    <dbReference type="NCBI Taxonomy" id="857566"/>
    <lineage>
        <taxon>Eukaryota</taxon>
        <taxon>Fungi</taxon>
        <taxon>Dikarya</taxon>
        <taxon>Ascomycota</taxon>
        <taxon>Saccharomycotina</taxon>
        <taxon>Dipodascomycetes</taxon>
        <taxon>Dipodascales</taxon>
        <taxon>Dipodascales incertae sedis</taxon>
        <taxon>Nadsonia</taxon>
    </lineage>
</organism>
<feature type="region of interest" description="Disordered" evidence="15">
    <location>
        <begin position="35"/>
        <end position="60"/>
    </location>
</feature>
<dbReference type="GO" id="GO:0005634">
    <property type="term" value="C:nucleus"/>
    <property type="evidence" value="ECO:0007669"/>
    <property type="project" value="UniProtKB-SubCell"/>
</dbReference>
<evidence type="ECO:0000313" key="19">
    <source>
        <dbReference type="EMBL" id="ODQ63151.1"/>
    </source>
</evidence>
<dbReference type="PROSITE" id="PS50089">
    <property type="entry name" value="ZF_RING_2"/>
    <property type="match status" value="1"/>
</dbReference>
<dbReference type="Gene3D" id="3.40.50.300">
    <property type="entry name" value="P-loop containing nucleotide triphosphate hydrolases"/>
    <property type="match status" value="2"/>
</dbReference>
<accession>A0A1E3PCQ5</accession>
<keyword evidence="5" id="KW-0547">Nucleotide-binding</keyword>
<evidence type="ECO:0000313" key="20">
    <source>
        <dbReference type="Proteomes" id="UP000095009"/>
    </source>
</evidence>
<dbReference type="SUPFAM" id="SSF57850">
    <property type="entry name" value="RING/U-box"/>
    <property type="match status" value="1"/>
</dbReference>
<keyword evidence="11" id="KW-0067">ATP-binding</keyword>
<dbReference type="OrthoDB" id="2801544at2759"/>
<evidence type="ECO:0000256" key="2">
    <source>
        <dbReference type="ARBA" id="ARBA00007025"/>
    </source>
</evidence>
<evidence type="ECO:0000256" key="4">
    <source>
        <dbReference type="ARBA" id="ARBA00022723"/>
    </source>
</evidence>
<evidence type="ECO:0000256" key="15">
    <source>
        <dbReference type="SAM" id="MobiDB-lite"/>
    </source>
</evidence>
<dbReference type="InterPro" id="IPR001841">
    <property type="entry name" value="Znf_RING"/>
</dbReference>
<dbReference type="Pfam" id="PF00176">
    <property type="entry name" value="SNF2-rel_dom"/>
    <property type="match status" value="1"/>
</dbReference>
<evidence type="ECO:0000256" key="8">
    <source>
        <dbReference type="ARBA" id="ARBA00022801"/>
    </source>
</evidence>
<dbReference type="GO" id="GO:0008270">
    <property type="term" value="F:zinc ion binding"/>
    <property type="evidence" value="ECO:0007669"/>
    <property type="project" value="UniProtKB-KW"/>
</dbReference>
<dbReference type="InterPro" id="IPR049730">
    <property type="entry name" value="SNF2/RAD54-like_C"/>
</dbReference>
<dbReference type="InterPro" id="IPR027417">
    <property type="entry name" value="P-loop_NTPase"/>
</dbReference>
<dbReference type="GO" id="GO:0006281">
    <property type="term" value="P:DNA repair"/>
    <property type="evidence" value="ECO:0007669"/>
    <property type="project" value="UniProtKB-KW"/>
</dbReference>
<dbReference type="GO" id="GO:0008094">
    <property type="term" value="F:ATP-dependent activity, acting on DNA"/>
    <property type="evidence" value="ECO:0007669"/>
    <property type="project" value="TreeGrafter"/>
</dbReference>
<evidence type="ECO:0000259" key="17">
    <source>
        <dbReference type="PROSITE" id="PS51192"/>
    </source>
</evidence>
<dbReference type="PROSITE" id="PS51192">
    <property type="entry name" value="HELICASE_ATP_BIND_1"/>
    <property type="match status" value="1"/>
</dbReference>
<evidence type="ECO:0000259" key="16">
    <source>
        <dbReference type="PROSITE" id="PS50089"/>
    </source>
</evidence>
<keyword evidence="9" id="KW-0347">Helicase</keyword>
<dbReference type="InterPro" id="IPR013083">
    <property type="entry name" value="Znf_RING/FYVE/PHD"/>
</dbReference>
<comment type="subcellular location">
    <subcellularLocation>
        <location evidence="1">Nucleus</location>
    </subcellularLocation>
</comment>
<dbReference type="InterPro" id="IPR000330">
    <property type="entry name" value="SNF2_N"/>
</dbReference>
<dbReference type="InterPro" id="IPR050628">
    <property type="entry name" value="SNF2_RAD54_helicase_TF"/>
</dbReference>
<dbReference type="PANTHER" id="PTHR45626">
    <property type="entry name" value="TRANSCRIPTION TERMINATION FACTOR 2-RELATED"/>
    <property type="match status" value="1"/>
</dbReference>
<evidence type="ECO:0000256" key="11">
    <source>
        <dbReference type="ARBA" id="ARBA00022840"/>
    </source>
</evidence>
<keyword evidence="12" id="KW-0234">DNA repair</keyword>
<keyword evidence="7 14" id="KW-0863">Zinc-finger</keyword>
<dbReference type="Pfam" id="PF08797">
    <property type="entry name" value="HIRAN"/>
    <property type="match status" value="1"/>
</dbReference>
<feature type="non-terminal residue" evidence="19">
    <location>
        <position position="1062"/>
    </location>
</feature>
<dbReference type="GO" id="GO:0016818">
    <property type="term" value="F:hydrolase activity, acting on acid anhydrides, in phosphorus-containing anhydrides"/>
    <property type="evidence" value="ECO:0007669"/>
    <property type="project" value="InterPro"/>
</dbReference>
<keyword evidence="8" id="KW-0378">Hydrolase</keyword>
<evidence type="ECO:0000256" key="13">
    <source>
        <dbReference type="ARBA" id="ARBA00023242"/>
    </source>
</evidence>
<evidence type="ECO:0000256" key="7">
    <source>
        <dbReference type="ARBA" id="ARBA00022771"/>
    </source>
</evidence>
<reference evidence="19 20" key="1">
    <citation type="journal article" date="2016" name="Proc. Natl. Acad. Sci. U.S.A.">
        <title>Comparative genomics of biotechnologically important yeasts.</title>
        <authorList>
            <person name="Riley R."/>
            <person name="Haridas S."/>
            <person name="Wolfe K.H."/>
            <person name="Lopes M.R."/>
            <person name="Hittinger C.T."/>
            <person name="Goeker M."/>
            <person name="Salamov A.A."/>
            <person name="Wisecaver J.H."/>
            <person name="Long T.M."/>
            <person name="Calvey C.H."/>
            <person name="Aerts A.L."/>
            <person name="Barry K.W."/>
            <person name="Choi C."/>
            <person name="Clum A."/>
            <person name="Coughlan A.Y."/>
            <person name="Deshpande S."/>
            <person name="Douglass A.P."/>
            <person name="Hanson S.J."/>
            <person name="Klenk H.-P."/>
            <person name="LaButti K.M."/>
            <person name="Lapidus A."/>
            <person name="Lindquist E.A."/>
            <person name="Lipzen A.M."/>
            <person name="Meier-Kolthoff J.P."/>
            <person name="Ohm R.A."/>
            <person name="Otillar R.P."/>
            <person name="Pangilinan J.L."/>
            <person name="Peng Y."/>
            <person name="Rokas A."/>
            <person name="Rosa C.A."/>
            <person name="Scheuner C."/>
            <person name="Sibirny A.A."/>
            <person name="Slot J.C."/>
            <person name="Stielow J.B."/>
            <person name="Sun H."/>
            <person name="Kurtzman C.P."/>
            <person name="Blackwell M."/>
            <person name="Grigoriev I.V."/>
            <person name="Jeffries T.W."/>
        </authorList>
    </citation>
    <scope>NUCLEOTIDE SEQUENCE [LARGE SCALE GENOMIC DNA]</scope>
    <source>
        <strain evidence="19 20">DSM 6958</strain>
    </source>
</reference>
<dbReference type="EMBL" id="KV454416">
    <property type="protein sequence ID" value="ODQ63151.1"/>
    <property type="molecule type" value="Genomic_DNA"/>
</dbReference>
<dbReference type="Gene3D" id="3.30.40.10">
    <property type="entry name" value="Zinc/RING finger domain, C3HC4 (zinc finger)"/>
    <property type="match status" value="1"/>
</dbReference>
<evidence type="ECO:0000256" key="3">
    <source>
        <dbReference type="ARBA" id="ARBA00013412"/>
    </source>
</evidence>
<sequence>MALLRKISAGKVDVAINQYFDGSLDRIKSPKIASTLTSSPSKKMLSQSKSQPLLQKSSQSQSKLASDGKLPFSLQLPPVTKSPEPTWVKRYIGSFQSSGYITRSGPSATIVQYNDTLSIERMTILGKNLTTVKNNKDDCVVRLLNNRTGRDFARLPEETARFVSTMLECDICEFSAVCVYAEEGRIRIGDTFYIQIHCFLKESIFGRDLLADTNKVNDQKADAPSSSAGWAAFNNAKETLAEKLMRFRQAGLVQLFDKLDITHVDNGQKPQSTANLVKAIEDGIKNREELANRETVVSDCDDNNDDNDVGKIDKDQLDALYRRSQAPLLTEELSPPTNTFRLSLRKYQKQGLKWMVDKEERVINTPKSNSDTMKEPMHPLWQEFKWPTPPSDLLLATPMSTDTSTGKFTDTFYVNFYSGELSVEYPTQKKTVRGGILADEMGLGKTISTLALIHTNQYDENDKEEADLGDNYARYTTLVVAPMSLLAQWESEVANCSMADNIMGKSMLYYGDNVHDLRSKLCGPGARVQAPRVVITSFGVVMSEYNQVNNGASRKNGLFGVNFYRVVLDEAHTIKNRNTKTAKSCYALNAERKWALTGTPIVNRLEDLFSLIKYLKVEPWNDFSFWRTFITVPFESKDVVRALNVVQSVFEPLVLRRTKDMKQPDGTPLITLPPKVVEIEQVDLSEDERVMYNHIFRMAKGTYQESVGNGTMMKSYTAILSQILRLRQVCCHPYLVSNAASLNSAAIDDLDEGTIINPSCYNEDIEAIIQRFSTPETPNETPVSSYGKFAMDQIVNQAMDTECPICTAEPIAAEQLGVTPCWHFGCLGCLEDHIEYQIKTGAEPRCHICRKPLARGEIMEVLRVPQKGDSHNNIDVDQVTMRPYRGNLGQSAKTLALLKHLKRTRSQDPLAKCVVFSQFTSFLDIIGQALTRDKFHVLRFDGTLSQRERTRVLDSFRDSIQPGTVLLLSLKAGGVGLNLVSAKFAFLMDPWWSFAVEAQAIDRIHRMGQTADVKVVRFIVKDTVELRMLKIQERKMFLATSLGMSEQEKKQQRIEDIKSLFE</sequence>
<feature type="domain" description="RING-type" evidence="16">
    <location>
        <begin position="803"/>
        <end position="850"/>
    </location>
</feature>